<dbReference type="FunCoup" id="A0A6J0PKM5">
    <property type="interactions" value="454"/>
</dbReference>
<dbReference type="InterPro" id="IPR029491">
    <property type="entry name" value="Helicase_HTH"/>
</dbReference>
<dbReference type="AlphaFoldDB" id="A0A6J0PKM5"/>
<dbReference type="InterPro" id="IPR032284">
    <property type="entry name" value="RecQ_Zn-bd"/>
</dbReference>
<dbReference type="PANTHER" id="PTHR13710:SF120">
    <property type="entry name" value="BIFUNCTIONAL 3'-5' EXONUCLEASE_ATP-DEPENDENT HELICASE WRN"/>
    <property type="match status" value="1"/>
</dbReference>
<dbReference type="PANTHER" id="PTHR13710">
    <property type="entry name" value="DNA HELICASE RECQ FAMILY MEMBER"/>
    <property type="match status" value="1"/>
</dbReference>
<feature type="domain" description="Helicase ATP-binding" evidence="12">
    <location>
        <begin position="22"/>
        <end position="189"/>
    </location>
</feature>
<dbReference type="GO" id="GO:0009378">
    <property type="term" value="F:four-way junction helicase activity"/>
    <property type="evidence" value="ECO:0007669"/>
    <property type="project" value="TreeGrafter"/>
</dbReference>
<gene>
    <name evidence="15" type="primary">LOC105045099</name>
</gene>
<comment type="catalytic activity">
    <reaction evidence="10">
        <text>ATP + H2O = ADP + phosphate + H(+)</text>
        <dbReference type="Rhea" id="RHEA:13065"/>
        <dbReference type="ChEBI" id="CHEBI:15377"/>
        <dbReference type="ChEBI" id="CHEBI:15378"/>
        <dbReference type="ChEBI" id="CHEBI:30616"/>
        <dbReference type="ChEBI" id="CHEBI:43474"/>
        <dbReference type="ChEBI" id="CHEBI:456216"/>
    </reaction>
</comment>
<dbReference type="InParanoid" id="A0A6J0PKM5"/>
<dbReference type="InterPro" id="IPR014001">
    <property type="entry name" value="Helicase_ATP-bd"/>
</dbReference>
<dbReference type="GO" id="GO:0005524">
    <property type="term" value="F:ATP binding"/>
    <property type="evidence" value="ECO:0007669"/>
    <property type="project" value="UniProtKB-KW"/>
</dbReference>
<protein>
    <recommendedName>
        <fullName evidence="10">ATP-dependent DNA helicase</fullName>
        <ecNumber evidence="10">5.6.2.4</ecNumber>
    </recommendedName>
</protein>
<dbReference type="SMART" id="SM00956">
    <property type="entry name" value="RQC"/>
    <property type="match status" value="1"/>
</dbReference>
<dbReference type="GO" id="GO:0005737">
    <property type="term" value="C:cytoplasm"/>
    <property type="evidence" value="ECO:0007669"/>
    <property type="project" value="TreeGrafter"/>
</dbReference>
<comment type="catalytic activity">
    <reaction evidence="9 10">
        <text>Couples ATP hydrolysis with the unwinding of duplex DNA by translocating in the 3'-5' direction.</text>
        <dbReference type="EC" id="5.6.2.4"/>
    </reaction>
</comment>
<dbReference type="GO" id="GO:0003677">
    <property type="term" value="F:DNA binding"/>
    <property type="evidence" value="ECO:0007669"/>
    <property type="project" value="UniProtKB-KW"/>
</dbReference>
<evidence type="ECO:0000259" key="12">
    <source>
        <dbReference type="PROSITE" id="PS51192"/>
    </source>
</evidence>
<keyword evidence="14" id="KW-1185">Reference proteome</keyword>
<organism evidence="14 15">
    <name type="scientific">Elaeis guineensis var. tenera</name>
    <name type="common">Oil palm</name>
    <dbReference type="NCBI Taxonomy" id="51953"/>
    <lineage>
        <taxon>Eukaryota</taxon>
        <taxon>Viridiplantae</taxon>
        <taxon>Streptophyta</taxon>
        <taxon>Embryophyta</taxon>
        <taxon>Tracheophyta</taxon>
        <taxon>Spermatophyta</taxon>
        <taxon>Magnoliopsida</taxon>
        <taxon>Liliopsida</taxon>
        <taxon>Arecaceae</taxon>
        <taxon>Arecoideae</taxon>
        <taxon>Cocoseae</taxon>
        <taxon>Elaeidinae</taxon>
        <taxon>Elaeis</taxon>
    </lineage>
</organism>
<evidence type="ECO:0000256" key="5">
    <source>
        <dbReference type="ARBA" id="ARBA00022806"/>
    </source>
</evidence>
<dbReference type="CDD" id="cd18794">
    <property type="entry name" value="SF2_C_RecQ"/>
    <property type="match status" value="1"/>
</dbReference>
<dbReference type="InterPro" id="IPR011545">
    <property type="entry name" value="DEAD/DEAH_box_helicase_dom"/>
</dbReference>
<dbReference type="PROSITE" id="PS51194">
    <property type="entry name" value="HELICASE_CTER"/>
    <property type="match status" value="1"/>
</dbReference>
<dbReference type="FunFam" id="1.10.150.80:FF:000011">
    <property type="entry name" value="ATP-dependent DNA helicase"/>
    <property type="match status" value="1"/>
</dbReference>
<dbReference type="SMART" id="SM00487">
    <property type="entry name" value="DEXDc"/>
    <property type="match status" value="1"/>
</dbReference>
<comment type="subcellular location">
    <subcellularLocation>
        <location evidence="10">Nucleus</location>
    </subcellularLocation>
</comment>
<dbReference type="SUPFAM" id="SSF47819">
    <property type="entry name" value="HRDC-like"/>
    <property type="match status" value="1"/>
</dbReference>
<dbReference type="FunFam" id="1.10.10.10:FF:000513">
    <property type="entry name" value="ATP-dependent DNA helicase"/>
    <property type="match status" value="1"/>
</dbReference>
<evidence type="ECO:0000256" key="4">
    <source>
        <dbReference type="ARBA" id="ARBA00022801"/>
    </source>
</evidence>
<dbReference type="GO" id="GO:0005694">
    <property type="term" value="C:chromosome"/>
    <property type="evidence" value="ECO:0007669"/>
    <property type="project" value="TreeGrafter"/>
</dbReference>
<dbReference type="InterPro" id="IPR036390">
    <property type="entry name" value="WH_DNA-bd_sf"/>
</dbReference>
<dbReference type="Pfam" id="PF00570">
    <property type="entry name" value="HRDC"/>
    <property type="match status" value="1"/>
</dbReference>
<evidence type="ECO:0000256" key="9">
    <source>
        <dbReference type="ARBA" id="ARBA00034617"/>
    </source>
</evidence>
<keyword evidence="7" id="KW-0238">DNA-binding</keyword>
<dbReference type="InterPro" id="IPR018982">
    <property type="entry name" value="RQC_domain"/>
</dbReference>
<dbReference type="Proteomes" id="UP000504607">
    <property type="component" value="Chromosome 5"/>
</dbReference>
<keyword evidence="5 10" id="KW-0347">Helicase</keyword>
<dbReference type="GO" id="GO:0000724">
    <property type="term" value="P:double-strand break repair via homologous recombination"/>
    <property type="evidence" value="ECO:0007669"/>
    <property type="project" value="TreeGrafter"/>
</dbReference>
<dbReference type="InterPro" id="IPR002121">
    <property type="entry name" value="HRDC_dom"/>
</dbReference>
<evidence type="ECO:0000256" key="2">
    <source>
        <dbReference type="ARBA" id="ARBA00005446"/>
    </source>
</evidence>
<dbReference type="NCBIfam" id="TIGR00614">
    <property type="entry name" value="recQ_fam"/>
    <property type="match status" value="1"/>
</dbReference>
<dbReference type="InterPro" id="IPR036388">
    <property type="entry name" value="WH-like_DNA-bd_sf"/>
</dbReference>
<dbReference type="Gene3D" id="1.10.150.80">
    <property type="entry name" value="HRDC domain"/>
    <property type="match status" value="1"/>
</dbReference>
<dbReference type="InterPro" id="IPR010997">
    <property type="entry name" value="HRDC-like_sf"/>
</dbReference>
<comment type="cofactor">
    <cofactor evidence="1">
        <name>Zn(2+)</name>
        <dbReference type="ChEBI" id="CHEBI:29105"/>
    </cofactor>
</comment>
<feature type="domain" description="HRDC" evidence="11">
    <location>
        <begin position="542"/>
        <end position="622"/>
    </location>
</feature>
<dbReference type="GeneID" id="105045099"/>
<dbReference type="Pfam" id="PF00271">
    <property type="entry name" value="Helicase_C"/>
    <property type="match status" value="1"/>
</dbReference>
<dbReference type="InterPro" id="IPR004589">
    <property type="entry name" value="DNA_helicase_ATP-dep_RecQ"/>
</dbReference>
<evidence type="ECO:0000256" key="10">
    <source>
        <dbReference type="RuleBase" id="RU364117"/>
    </source>
</evidence>
<dbReference type="InterPro" id="IPR001650">
    <property type="entry name" value="Helicase_C-like"/>
</dbReference>
<evidence type="ECO:0000313" key="15">
    <source>
        <dbReference type="RefSeq" id="XP_019706458.1"/>
    </source>
</evidence>
<dbReference type="CDD" id="cd17920">
    <property type="entry name" value="DEXHc_RecQ"/>
    <property type="match status" value="1"/>
</dbReference>
<dbReference type="SMART" id="SM00341">
    <property type="entry name" value="HRDC"/>
    <property type="match status" value="1"/>
</dbReference>
<dbReference type="PROSITE" id="PS50967">
    <property type="entry name" value="HRDC"/>
    <property type="match status" value="1"/>
</dbReference>
<dbReference type="OrthoDB" id="10261556at2759"/>
<evidence type="ECO:0000256" key="7">
    <source>
        <dbReference type="ARBA" id="ARBA00023125"/>
    </source>
</evidence>
<evidence type="ECO:0000256" key="1">
    <source>
        <dbReference type="ARBA" id="ARBA00001947"/>
    </source>
</evidence>
<keyword evidence="6 10" id="KW-0067">ATP-binding</keyword>
<dbReference type="InterPro" id="IPR027417">
    <property type="entry name" value="P-loop_NTPase"/>
</dbReference>
<evidence type="ECO:0000256" key="6">
    <source>
        <dbReference type="ARBA" id="ARBA00022840"/>
    </source>
</evidence>
<proteinExistence type="inferred from homology"/>
<dbReference type="KEGG" id="egu:105045099"/>
<sequence>MELVLKKYFGYSQFRPYQKEIIQKILDGRDCLVVMATGSGKSLCYQVPPLVRGKTAIVISPLLSLMQDQVMSLKQRGIKAEYLGSTQINHAVHHEAESGSFDVLYMTPEKACSLPSRFWIKLLNVGICLLAVDEAHCISEWGHDFRKEYKQLHTLRGLLQSVPFVALTATATEKVRNDIICSLDMNDPYSAIGSFDRQNLFYGVKSFSRSQSFLDELVTEVSTYSANAGSTIIYCTTVKDAEQISESLRNAGIKSGIYHGQMSSKAREESHRSFIRDELQVMVATVAFGMGIDKPNIRCVIHYGCPKSLETYYQESGRCGRDGLTSICWLYYSRSDFAKADFYCAEAQSENQRKAIMESFRAAEKYCMMATCRRKFLLQYFGERNTNDCGNCDNCTGCKRERDLSRESFLLLSCVRSCGGRWGLNMPIDVLRGSRSRKILDNNFDKLSLHGLGKDYSAAWWKALAALLISDDYLKENVQDSYRLVSISPRGLQFVHSASMVHQTPLVLALTSEMIDEEEHGGLQSKVGDLQNLATLQCEGFSEAEAKLFHKLLDIRMKLARDDGTAPYAICGDQTIKKIAKIRPSTRARLANIDGVNQHLVKKYGDSFLQHISHLSQELNLPLDEGTVLTATAECPNSQRKLTAVTMMEYPNSQKKLSAARFSAWQMWQAGLSLQEIANSPGKSAPIKEQTVVGYILEAARERFEINWTRFCKEIGLTPEIVSQIRSAITKIGSRDRLKPIKEELPENVSYEHIRTLLIMEDIGVSAGDIIGETSTMVPESPSSCDVAKSEVHSSVQEACIRKKAPSHSLESMTDPISTPTTPCGCETVPRKRSENPLHFESFAKKLHALHGQEEKPNDALEVTESAVLEWVRSQDGVSLSDIVEHFKGSKKDILVGLLTYLEGEFLVFKKNDLYRAM</sequence>
<reference evidence="15" key="1">
    <citation type="submission" date="2025-08" db="UniProtKB">
        <authorList>
            <consortium name="RefSeq"/>
        </authorList>
    </citation>
    <scope>IDENTIFICATION</scope>
</reference>
<dbReference type="GO" id="GO:0043138">
    <property type="term" value="F:3'-5' DNA helicase activity"/>
    <property type="evidence" value="ECO:0007669"/>
    <property type="project" value="UniProtKB-EC"/>
</dbReference>
<dbReference type="RefSeq" id="XP_019706458.1">
    <property type="nucleotide sequence ID" value="XM_019850899.2"/>
</dbReference>
<keyword evidence="3 10" id="KW-0547">Nucleotide-binding</keyword>
<evidence type="ECO:0000313" key="14">
    <source>
        <dbReference type="Proteomes" id="UP000504607"/>
    </source>
</evidence>
<keyword evidence="4 10" id="KW-0378">Hydrolase</keyword>
<dbReference type="GO" id="GO:0005634">
    <property type="term" value="C:nucleus"/>
    <property type="evidence" value="ECO:0007669"/>
    <property type="project" value="UniProtKB-SubCell"/>
</dbReference>
<evidence type="ECO:0000259" key="13">
    <source>
        <dbReference type="PROSITE" id="PS51194"/>
    </source>
</evidence>
<name>A0A6J0PKM5_ELAGV</name>
<evidence type="ECO:0000256" key="8">
    <source>
        <dbReference type="ARBA" id="ARBA00023235"/>
    </source>
</evidence>
<evidence type="ECO:0000259" key="11">
    <source>
        <dbReference type="PROSITE" id="PS50967"/>
    </source>
</evidence>
<dbReference type="SMART" id="SM00490">
    <property type="entry name" value="HELICc"/>
    <property type="match status" value="1"/>
</dbReference>
<dbReference type="FunFam" id="3.40.50.300:FF:001450">
    <property type="entry name" value="ATP-dependent DNA helicase"/>
    <property type="match status" value="1"/>
</dbReference>
<feature type="domain" description="Helicase C-terminal" evidence="13">
    <location>
        <begin position="213"/>
        <end position="368"/>
    </location>
</feature>
<evidence type="ECO:0000256" key="3">
    <source>
        <dbReference type="ARBA" id="ARBA00022741"/>
    </source>
</evidence>
<dbReference type="SUPFAM" id="SSF46785">
    <property type="entry name" value="Winged helix' DNA-binding domain"/>
    <property type="match status" value="1"/>
</dbReference>
<accession>A0A6J0PKM5</accession>
<dbReference type="Gene3D" id="3.40.50.300">
    <property type="entry name" value="P-loop containing nucleotide triphosphate hydrolases"/>
    <property type="match status" value="2"/>
</dbReference>
<dbReference type="Gene3D" id="1.10.10.10">
    <property type="entry name" value="Winged helix-like DNA-binding domain superfamily/Winged helix DNA-binding domain"/>
    <property type="match status" value="1"/>
</dbReference>
<dbReference type="Pfam" id="PF09382">
    <property type="entry name" value="RQC"/>
    <property type="match status" value="1"/>
</dbReference>
<dbReference type="EC" id="5.6.2.4" evidence="10"/>
<dbReference type="GO" id="GO:0006260">
    <property type="term" value="P:DNA replication"/>
    <property type="evidence" value="ECO:0007669"/>
    <property type="project" value="InterPro"/>
</dbReference>
<dbReference type="GO" id="GO:0016787">
    <property type="term" value="F:hydrolase activity"/>
    <property type="evidence" value="ECO:0007669"/>
    <property type="project" value="UniProtKB-KW"/>
</dbReference>
<dbReference type="Pfam" id="PF00270">
    <property type="entry name" value="DEAD"/>
    <property type="match status" value="1"/>
</dbReference>
<dbReference type="InterPro" id="IPR044876">
    <property type="entry name" value="HRDC_dom_sf"/>
</dbReference>
<keyword evidence="8" id="KW-0413">Isomerase</keyword>
<keyword evidence="10" id="KW-0539">Nucleus</keyword>
<dbReference type="PROSITE" id="PS51192">
    <property type="entry name" value="HELICASE_ATP_BIND_1"/>
    <property type="match status" value="1"/>
</dbReference>
<comment type="similarity">
    <text evidence="2 10">Belongs to the helicase family. RecQ subfamily.</text>
</comment>
<dbReference type="SUPFAM" id="SSF52540">
    <property type="entry name" value="P-loop containing nucleoside triphosphate hydrolases"/>
    <property type="match status" value="1"/>
</dbReference>
<dbReference type="Pfam" id="PF16124">
    <property type="entry name" value="RecQ_Zn_bind"/>
    <property type="match status" value="1"/>
</dbReference>
<dbReference type="Pfam" id="PF14493">
    <property type="entry name" value="HTH_40"/>
    <property type="match status" value="1"/>
</dbReference>
<dbReference type="FunFam" id="3.40.50.300:FF:001747">
    <property type="entry name" value="ATP-dependent DNA helicase"/>
    <property type="match status" value="1"/>
</dbReference>